<keyword evidence="2" id="KW-1185">Reference proteome</keyword>
<evidence type="ECO:0000313" key="1">
    <source>
        <dbReference type="EMBL" id="TBU53767.1"/>
    </source>
</evidence>
<name>A0A4Q9PI40_9APHY</name>
<dbReference type="EMBL" id="ML145205">
    <property type="protein sequence ID" value="TBU53767.1"/>
    <property type="molecule type" value="Genomic_DNA"/>
</dbReference>
<proteinExistence type="predicted"/>
<sequence length="122" mass="13505">MALLPRCTPARSSSTSRWLTQATTLRHVKRGAGDGAMKTRIHVQGREPCRVDAPYSAHPPAAPPLRLRHGTTRLRQQTSHILNSVVEKRPPCPRCFSASLLCRPLNRPACACYPPPRSPTCF</sequence>
<dbReference type="AlphaFoldDB" id="A0A4Q9PI40"/>
<dbReference type="Proteomes" id="UP000292082">
    <property type="component" value="Unassembled WGS sequence"/>
</dbReference>
<accession>A0A4Q9PI40</accession>
<protein>
    <submittedName>
        <fullName evidence="1">Uncharacterized protein</fullName>
    </submittedName>
</protein>
<evidence type="ECO:0000313" key="2">
    <source>
        <dbReference type="Proteomes" id="UP000292082"/>
    </source>
</evidence>
<organism evidence="1 2">
    <name type="scientific">Dichomitus squalens</name>
    <dbReference type="NCBI Taxonomy" id="114155"/>
    <lineage>
        <taxon>Eukaryota</taxon>
        <taxon>Fungi</taxon>
        <taxon>Dikarya</taxon>
        <taxon>Basidiomycota</taxon>
        <taxon>Agaricomycotina</taxon>
        <taxon>Agaricomycetes</taxon>
        <taxon>Polyporales</taxon>
        <taxon>Polyporaceae</taxon>
        <taxon>Dichomitus</taxon>
    </lineage>
</organism>
<reference evidence="1 2" key="1">
    <citation type="submission" date="2019-01" db="EMBL/GenBank/DDBJ databases">
        <title>Draft genome sequences of three monokaryotic isolates of the white-rot basidiomycete fungus Dichomitus squalens.</title>
        <authorList>
            <consortium name="DOE Joint Genome Institute"/>
            <person name="Lopez S.C."/>
            <person name="Andreopoulos B."/>
            <person name="Pangilinan J."/>
            <person name="Lipzen A."/>
            <person name="Riley R."/>
            <person name="Ahrendt S."/>
            <person name="Ng V."/>
            <person name="Barry K."/>
            <person name="Daum C."/>
            <person name="Grigoriev I.V."/>
            <person name="Hilden K.S."/>
            <person name="Makela M.R."/>
            <person name="de Vries R.P."/>
        </authorList>
    </citation>
    <scope>NUCLEOTIDE SEQUENCE [LARGE SCALE GENOMIC DNA]</scope>
    <source>
        <strain evidence="1 2">CBS 464.89</strain>
    </source>
</reference>
<gene>
    <name evidence="1" type="ORF">BD310DRAFT_788671</name>
</gene>
<feature type="non-terminal residue" evidence="1">
    <location>
        <position position="122"/>
    </location>
</feature>